<name>A0A382UR46_9ZZZZ</name>
<organism evidence="1">
    <name type="scientific">marine metagenome</name>
    <dbReference type="NCBI Taxonomy" id="408172"/>
    <lineage>
        <taxon>unclassified sequences</taxon>
        <taxon>metagenomes</taxon>
        <taxon>ecological metagenomes</taxon>
    </lineage>
</organism>
<dbReference type="EMBL" id="UINC01145873">
    <property type="protein sequence ID" value="SVD36265.1"/>
    <property type="molecule type" value="Genomic_DNA"/>
</dbReference>
<evidence type="ECO:0000313" key="1">
    <source>
        <dbReference type="EMBL" id="SVD36265.1"/>
    </source>
</evidence>
<reference evidence="1" key="1">
    <citation type="submission" date="2018-05" db="EMBL/GenBank/DDBJ databases">
        <authorList>
            <person name="Lanie J.A."/>
            <person name="Ng W.-L."/>
            <person name="Kazmierczak K.M."/>
            <person name="Andrzejewski T.M."/>
            <person name="Davidsen T.M."/>
            <person name="Wayne K.J."/>
            <person name="Tettelin H."/>
            <person name="Glass J.I."/>
            <person name="Rusch D."/>
            <person name="Podicherti R."/>
            <person name="Tsui H.-C.T."/>
            <person name="Winkler M.E."/>
        </authorList>
    </citation>
    <scope>NUCLEOTIDE SEQUENCE</scope>
</reference>
<dbReference type="PROSITE" id="PS51257">
    <property type="entry name" value="PROKAR_LIPOPROTEIN"/>
    <property type="match status" value="1"/>
</dbReference>
<sequence>MFINRTASSYSFIFILVLLVGCKSNNNPTEIVDSSTDNVNEDLGCRDTEHFWNICYDSITPIGGFQFDVVGITIKAAMGGASEEAGFSVITSPNKILGFSFSGGSISAGNSVLVQTEYEGDIGMACLSNPIISDSYGDAIDVEIIDCQIIREK</sequence>
<dbReference type="AlphaFoldDB" id="A0A382UR46"/>
<protein>
    <recommendedName>
        <fullName evidence="2">Lipoprotein</fullName>
    </recommendedName>
</protein>
<gene>
    <name evidence="1" type="ORF">METZ01_LOCUS389119</name>
</gene>
<accession>A0A382UR46</accession>
<evidence type="ECO:0008006" key="2">
    <source>
        <dbReference type="Google" id="ProtNLM"/>
    </source>
</evidence>
<proteinExistence type="predicted"/>